<feature type="domain" description="Anti-CBASS protein Acb1-like N-terminal" evidence="1">
    <location>
        <begin position="38"/>
        <end position="397"/>
    </location>
</feature>
<evidence type="ECO:0000313" key="3">
    <source>
        <dbReference type="Proteomes" id="UP000297641"/>
    </source>
</evidence>
<dbReference type="InterPro" id="IPR024459">
    <property type="entry name" value="Acb1-like_N"/>
</dbReference>
<reference evidence="2 3" key="1">
    <citation type="journal article" date="2019" name="PLoS Negl. Trop. Dis.">
        <title>Revisiting the worldwide diversity of Leptospira species in the environment.</title>
        <authorList>
            <person name="Vincent A.T."/>
            <person name="Schiettekatte O."/>
            <person name="Bourhy P."/>
            <person name="Veyrier F.J."/>
            <person name="Picardeau M."/>
        </authorList>
    </citation>
    <scope>NUCLEOTIDE SEQUENCE [LARGE SCALE GENOMIC DNA]</scope>
    <source>
        <strain evidence="2 3">201800273</strain>
    </source>
</reference>
<dbReference type="Proteomes" id="UP000297641">
    <property type="component" value="Unassembled WGS sequence"/>
</dbReference>
<accession>A0A7I0IQA6</accession>
<dbReference type="EMBL" id="RQFT01000008">
    <property type="protein sequence ID" value="TGL06720.1"/>
    <property type="molecule type" value="Genomic_DNA"/>
</dbReference>
<protein>
    <submittedName>
        <fullName evidence="2">DUF1073 domain-containing protein</fullName>
    </submittedName>
</protein>
<evidence type="ECO:0000313" key="2">
    <source>
        <dbReference type="EMBL" id="TGL06720.1"/>
    </source>
</evidence>
<evidence type="ECO:0000259" key="1">
    <source>
        <dbReference type="Pfam" id="PF06381"/>
    </source>
</evidence>
<dbReference type="Pfam" id="PF06381">
    <property type="entry name" value="Phage_portal_3"/>
    <property type="match status" value="1"/>
</dbReference>
<comment type="caution">
    <text evidence="2">The sequence shown here is derived from an EMBL/GenBank/DDBJ whole genome shotgun (WGS) entry which is preliminary data.</text>
</comment>
<organism evidence="2 3">
    <name type="scientific">Leptospira bouyouniensis</name>
    <dbReference type="NCBI Taxonomy" id="2484911"/>
    <lineage>
        <taxon>Bacteria</taxon>
        <taxon>Pseudomonadati</taxon>
        <taxon>Spirochaetota</taxon>
        <taxon>Spirochaetia</taxon>
        <taxon>Leptospirales</taxon>
        <taxon>Leptospiraceae</taxon>
        <taxon>Leptospira</taxon>
    </lineage>
</organism>
<name>A0A7I0IQA6_9LEPT</name>
<proteinExistence type="predicted"/>
<gene>
    <name evidence="2" type="ORF">EHQ43_08735</name>
</gene>
<sequence>MESRLDTLIHTGTGKGILGRDKLRDTAPNPTRFFPSEARKYYESNGFIANIIDSVADDATREGIDLQTNRDKDNLATGEKTLGISRILLNRMEEMKLMSRVREHIRNSRLHSNGSLLFWGILADLPQTDSQLALKMPDTIRKLQFINVIEPDRYSVNRLSYDPLSSLWHEPSISIGGTTLDPTRFHWLVNSWVWDNMRGVSVLEKIYDGIMAIDTALWSVTSVLFELAVKVLKTDKIDSSPQQMMDYLRLMRRTLSTQSTAMLGEKESLERLGNTGISDSNLDSLLNFVFEVLSGLSKIPKSKILGKTQSVINIGGGSDGDDISYNEMVHTFRELEVRPIINRFIELEIRSTQGEIYQLLGGNYKALDWEFKFKPLYKATPNSEADTYLKNAQADQIYITTGVLGADSTKQMRFPQMEKFSDYTSESNNGLQFGTPEPSQTV</sequence>
<dbReference type="AlphaFoldDB" id="A0A7I0IQA6"/>